<sequence length="90" mass="10143">MARAEMISMAMVQELAKGSQEIPHNYLCKQEDGPSFFSIDCNIPVIDMNLLFSSPSSSSSSSWEEARNQEKQKLKAALKDWGFLLDHSLF</sequence>
<dbReference type="SUPFAM" id="SSF51197">
    <property type="entry name" value="Clavaminate synthase-like"/>
    <property type="match status" value="1"/>
</dbReference>
<evidence type="ECO:0008006" key="3">
    <source>
        <dbReference type="Google" id="ProtNLM"/>
    </source>
</evidence>
<evidence type="ECO:0000313" key="1">
    <source>
        <dbReference type="EMBL" id="ERN14308.1"/>
    </source>
</evidence>
<accession>U5D1R6</accession>
<organism evidence="1 2">
    <name type="scientific">Amborella trichopoda</name>
    <dbReference type="NCBI Taxonomy" id="13333"/>
    <lineage>
        <taxon>Eukaryota</taxon>
        <taxon>Viridiplantae</taxon>
        <taxon>Streptophyta</taxon>
        <taxon>Embryophyta</taxon>
        <taxon>Tracheophyta</taxon>
        <taxon>Spermatophyta</taxon>
        <taxon>Magnoliopsida</taxon>
        <taxon>Amborellales</taxon>
        <taxon>Amborellaceae</taxon>
        <taxon>Amborella</taxon>
    </lineage>
</organism>
<dbReference type="Gramene" id="ERN14308">
    <property type="protein sequence ID" value="ERN14308"/>
    <property type="gene ID" value="AMTR_s00033p00190980"/>
</dbReference>
<reference evidence="2" key="1">
    <citation type="journal article" date="2013" name="Science">
        <title>The Amborella genome and the evolution of flowering plants.</title>
        <authorList>
            <consortium name="Amborella Genome Project"/>
        </authorList>
    </citation>
    <scope>NUCLEOTIDE SEQUENCE [LARGE SCALE GENOMIC DNA]</scope>
</reference>
<dbReference type="InterPro" id="IPR027443">
    <property type="entry name" value="IPNS-like_sf"/>
</dbReference>
<dbReference type="HOGENOM" id="CLU_2443773_0_0_1"/>
<protein>
    <recommendedName>
        <fullName evidence="3">Non-haem dioxygenase N-terminal domain-containing protein</fullName>
    </recommendedName>
</protein>
<dbReference type="Gene3D" id="2.60.120.330">
    <property type="entry name" value="B-lactam Antibiotic, Isopenicillin N Synthase, Chain"/>
    <property type="match status" value="1"/>
</dbReference>
<dbReference type="AlphaFoldDB" id="U5D1R6"/>
<dbReference type="Proteomes" id="UP000017836">
    <property type="component" value="Unassembled WGS sequence"/>
</dbReference>
<proteinExistence type="predicted"/>
<gene>
    <name evidence="1" type="ORF">AMTR_s00033p00190980</name>
</gene>
<keyword evidence="2" id="KW-1185">Reference proteome</keyword>
<name>U5D1R6_AMBTC</name>
<evidence type="ECO:0000313" key="2">
    <source>
        <dbReference type="Proteomes" id="UP000017836"/>
    </source>
</evidence>
<dbReference type="EMBL" id="KI392557">
    <property type="protein sequence ID" value="ERN14308.1"/>
    <property type="molecule type" value="Genomic_DNA"/>
</dbReference>